<dbReference type="STRING" id="272563.CD630_09670"/>
<dbReference type="KEGG" id="cdf:CD630_09670"/>
<evidence type="ECO:0000256" key="7">
    <source>
        <dbReference type="ARBA" id="ARBA00022741"/>
    </source>
</evidence>
<evidence type="ECO:0000256" key="15">
    <source>
        <dbReference type="ARBA" id="ARBA00023180"/>
    </source>
</evidence>
<dbReference type="Pfam" id="PF12810">
    <property type="entry name" value="ALK_LTK_GRD"/>
    <property type="match status" value="1"/>
</dbReference>
<evidence type="ECO:0000313" key="19">
    <source>
        <dbReference type="Proteomes" id="UP000001978"/>
    </source>
</evidence>
<keyword evidence="14" id="KW-0675">Receptor</keyword>
<dbReference type="BioCyc" id="PDIF272563:G12WB-3058-MONOMER"/>
<reference evidence="18" key="3">
    <citation type="journal article" date="2014" name="BMC Genomics">
        <title>Functional genomics reveals that Clostridium difficile Spo0A coordinates sporulation, virulence and metabolism.</title>
        <authorList>
            <person name="Pettit L.J."/>
            <person name="Browne H.P."/>
            <person name="Yu L."/>
            <person name="Smits W.K."/>
            <person name="Fagan R.P."/>
            <person name="Barquist L."/>
            <person name="Martin M.J."/>
            <person name="Goulding D."/>
            <person name="Duncan S.H."/>
            <person name="Flint H.J."/>
            <person name="Dougan G."/>
            <person name="Choudhary J.S."/>
            <person name="Lawley T.D."/>
        </authorList>
    </citation>
    <scope>NUCLEOTIDE SEQUENCE</scope>
    <source>
        <strain evidence="18">630</strain>
    </source>
</reference>
<dbReference type="InterPro" id="IPR055163">
    <property type="entry name" value="ALK/LTK-like_GRD"/>
</dbReference>
<feature type="domain" description="ALK/LTK-like glycine-rich" evidence="16">
    <location>
        <begin position="18"/>
        <end position="257"/>
    </location>
</feature>
<keyword evidence="15" id="KW-0325">Glycoprotein</keyword>
<dbReference type="GO" id="GO:0004714">
    <property type="term" value="F:transmembrane receptor protein tyrosine kinase activity"/>
    <property type="evidence" value="ECO:0007669"/>
    <property type="project" value="UniProtKB-EC"/>
</dbReference>
<keyword evidence="4" id="KW-0808">Transferase</keyword>
<keyword evidence="8" id="KW-0418">Kinase</keyword>
<proteinExistence type="predicted"/>
<organism evidence="18 19">
    <name type="scientific">Clostridioides difficile (strain 630)</name>
    <name type="common">Peptoclostridium difficile</name>
    <dbReference type="NCBI Taxonomy" id="272563"/>
    <lineage>
        <taxon>Bacteria</taxon>
        <taxon>Bacillati</taxon>
        <taxon>Bacillota</taxon>
        <taxon>Clostridia</taxon>
        <taxon>Peptostreptococcales</taxon>
        <taxon>Peptostreptococcaceae</taxon>
        <taxon>Clostridioides</taxon>
    </lineage>
</organism>
<reference evidence="18" key="2">
    <citation type="journal article" date="2011" name="J. Med. Microbiol.">
        <title>Reannotation of the genome sequence of Clostridium difficile strain 630.</title>
        <authorList>
            <person name="Monot M."/>
            <person name="Boursaux-Eude C."/>
            <person name="Thibonnier M."/>
            <person name="Vallenet D."/>
            <person name="Moszer I."/>
            <person name="Medigue C."/>
            <person name="Martin-Verstraete I."/>
            <person name="Dupuy B."/>
        </authorList>
    </citation>
    <scope>NUCLEOTIDE SEQUENCE</scope>
    <source>
        <strain evidence="18">630</strain>
    </source>
</reference>
<evidence type="ECO:0000256" key="6">
    <source>
        <dbReference type="ARBA" id="ARBA00022729"/>
    </source>
</evidence>
<keyword evidence="7" id="KW-0547">Nucleotide-binding</keyword>
<keyword evidence="13" id="KW-1015">Disulfide bond</keyword>
<dbReference type="PATRIC" id="fig|272563.8.peg.1018"/>
<name>Q183Y9_CLOD6</name>
<evidence type="ECO:0000256" key="8">
    <source>
        <dbReference type="ARBA" id="ARBA00022777"/>
    </source>
</evidence>
<dbReference type="GO" id="GO:0005524">
    <property type="term" value="F:ATP binding"/>
    <property type="evidence" value="ECO:0007669"/>
    <property type="project" value="UniProtKB-KW"/>
</dbReference>
<gene>
    <name evidence="17" type="ordered locus">CD630_09670</name>
    <name evidence="18" type="ordered locus">CD630_28970</name>
</gene>
<dbReference type="EMBL" id="AM180355">
    <property type="protein sequence ID" value="CAJ67808.1"/>
    <property type="molecule type" value="Genomic_DNA"/>
</dbReference>
<accession>Q183Y9</accession>
<evidence type="ECO:0000256" key="11">
    <source>
        <dbReference type="ARBA" id="ARBA00023136"/>
    </source>
</evidence>
<comment type="subcellular location">
    <subcellularLocation>
        <location evidence="1">Cell membrane</location>
        <topology evidence="1">Single-pass type I membrane protein</topology>
    </subcellularLocation>
</comment>
<dbReference type="BioCyc" id="PDIF272563:G12WB-1083-MONOMER"/>
<dbReference type="EnsemblBacteria" id="CAJ69787">
    <property type="protein sequence ID" value="CAJ69787"/>
    <property type="gene ID" value="CD630_28970"/>
</dbReference>
<sequence length="568" mass="60877">MIKMTTEWNFNYIGTGKKVILKPGKYKLECWGASGGGRFDEWTECAKGGYSKGELTLKKETILYVYAGESGYKKFSNISDWAGFNGGGRGPNEGVDPKFTTCGGGATDIRLIGGVWNDEQGLLSRIIVAGGGGSIGTSSFSSIGLGGGFAGGMGVGAGTTCTGGTQYEGGVTVNSNGNGSFGKGGIGNVCAGGGGWYGGAGASSSGVGGGGSGYVLTKDSYKPKGYIPTSEYWLENVNSIAGDNTSNAHGYAKITLLQALPFLNISSYNSSTATFKADHTDPTLLTKIEYFIDDVLKETITTDLTLEKTINYTLEDNALHTLKIVVTDSANATVEKVVSVSRGIAPLPSGSTTDEVTNKWIEIKDAFKTGKTSIINTLALKNIEANLNNTLVELSEKIKTSFDSSDASVQDLMNQLTEKNNIISQLNAKYKIAHGTTSIIQNSLWSAYLYDSNHNNNYERQPKTWIGVEGLNFVPNLFFAECEYKDSSSVYYKHFVFGTSGIPSISGETDFVVTSKFRKPYGNQNYSAFGQAYKSNKGSIWIENNTYVPAIIPEIDGVLYNWYAIKFI</sequence>
<dbReference type="Proteomes" id="UP000001978">
    <property type="component" value="Chromosome"/>
</dbReference>
<dbReference type="EnsemblBacteria" id="CAJ67808">
    <property type="protein sequence ID" value="CAJ67808"/>
    <property type="gene ID" value="CD630_09670"/>
</dbReference>
<keyword evidence="12" id="KW-0829">Tyrosine-protein kinase</keyword>
<evidence type="ECO:0000256" key="5">
    <source>
        <dbReference type="ARBA" id="ARBA00022692"/>
    </source>
</evidence>
<keyword evidence="6" id="KW-0732">Signal</keyword>
<reference evidence="18 19" key="1">
    <citation type="journal article" date="2006" name="Nat. Genet.">
        <title>The multidrug-resistant human pathogen Clostridium difficile has a highly mobile, mosaic genome.</title>
        <authorList>
            <person name="Sebaihia M."/>
            <person name="Wren B.W."/>
            <person name="Mullany P."/>
            <person name="Fairweather N.F."/>
            <person name="Minton N."/>
            <person name="Stabler R."/>
            <person name="Thomson N.R."/>
            <person name="Roberts A.P."/>
            <person name="Cerdeno-Tarraga A.M."/>
            <person name="Wang H."/>
            <person name="Holden M.T.G."/>
            <person name="Wright A."/>
            <person name="Churcher C."/>
            <person name="Quail M.A."/>
            <person name="Baker S."/>
            <person name="Bason N."/>
            <person name="Brooks K."/>
            <person name="Chillingworth T."/>
            <person name="Cronin A."/>
            <person name="Davis P."/>
            <person name="Dowd L."/>
            <person name="Fraser A."/>
            <person name="Feltwell T."/>
            <person name="Hance Z."/>
            <person name="Holroyd S."/>
            <person name="Jagels K."/>
            <person name="Moule S."/>
            <person name="Mungall K."/>
            <person name="Price C."/>
            <person name="Rabbinowitsch R."/>
            <person name="Sharp S."/>
            <person name="Simmonds M."/>
            <person name="Steven K."/>
            <person name="Unwin L."/>
            <person name="Whithead S."/>
            <person name="Dupuy B."/>
            <person name="Dougan G."/>
            <person name="Barrell B.and.Parkhill.J."/>
        </authorList>
    </citation>
    <scope>NUCLEOTIDE SEQUENCE [LARGE SCALE GENOMIC DNA]</scope>
    <source>
        <strain evidence="18 19">630</strain>
    </source>
</reference>
<dbReference type="GO" id="GO:0005886">
    <property type="term" value="C:plasma membrane"/>
    <property type="evidence" value="ECO:0007669"/>
    <property type="project" value="UniProtKB-SubCell"/>
</dbReference>
<evidence type="ECO:0000256" key="12">
    <source>
        <dbReference type="ARBA" id="ARBA00023137"/>
    </source>
</evidence>
<dbReference type="OrthoDB" id="1757854at2"/>
<evidence type="ECO:0000256" key="10">
    <source>
        <dbReference type="ARBA" id="ARBA00022989"/>
    </source>
</evidence>
<evidence type="ECO:0000256" key="2">
    <source>
        <dbReference type="ARBA" id="ARBA00011902"/>
    </source>
</evidence>
<dbReference type="EMBL" id="AM180355">
    <property type="protein sequence ID" value="CAJ69787.1"/>
    <property type="molecule type" value="Genomic_DNA"/>
</dbReference>
<keyword evidence="11" id="KW-0472">Membrane</keyword>
<keyword evidence="3" id="KW-1003">Cell membrane</keyword>
<keyword evidence="9" id="KW-0067">ATP-binding</keyword>
<evidence type="ECO:0000256" key="3">
    <source>
        <dbReference type="ARBA" id="ARBA00022475"/>
    </source>
</evidence>
<evidence type="ECO:0000313" key="18">
    <source>
        <dbReference type="EMBL" id="CAJ69787.1"/>
    </source>
</evidence>
<dbReference type="EC" id="2.7.10.1" evidence="2"/>
<dbReference type="KEGG" id="cdf:CD630_28970"/>
<evidence type="ECO:0000256" key="4">
    <source>
        <dbReference type="ARBA" id="ARBA00022679"/>
    </source>
</evidence>
<keyword evidence="10" id="KW-1133">Transmembrane helix</keyword>
<evidence type="ECO:0000256" key="1">
    <source>
        <dbReference type="ARBA" id="ARBA00004251"/>
    </source>
</evidence>
<evidence type="ECO:0000256" key="9">
    <source>
        <dbReference type="ARBA" id="ARBA00022840"/>
    </source>
</evidence>
<dbReference type="AlphaFoldDB" id="Q183Y9"/>
<evidence type="ECO:0000313" key="17">
    <source>
        <dbReference type="EMBL" id="CAJ67808.1"/>
    </source>
</evidence>
<evidence type="ECO:0000256" key="13">
    <source>
        <dbReference type="ARBA" id="ARBA00023157"/>
    </source>
</evidence>
<evidence type="ECO:0000259" key="16">
    <source>
        <dbReference type="Pfam" id="PF12810"/>
    </source>
</evidence>
<evidence type="ECO:0000256" key="14">
    <source>
        <dbReference type="ARBA" id="ARBA00023170"/>
    </source>
</evidence>
<keyword evidence="5" id="KW-0812">Transmembrane</keyword>
<protein>
    <recommendedName>
        <fullName evidence="2">receptor protein-tyrosine kinase</fullName>
        <ecNumber evidence="2">2.7.10.1</ecNumber>
    </recommendedName>
</protein>